<evidence type="ECO:0000313" key="2">
    <source>
        <dbReference type="Proteomes" id="UP000002648"/>
    </source>
</evidence>
<evidence type="ECO:0000313" key="1">
    <source>
        <dbReference type="EMBL" id="EJF97371.1"/>
    </source>
</evidence>
<dbReference type="Proteomes" id="UP000002648">
    <property type="component" value="Unassembled WGS sequence"/>
</dbReference>
<protein>
    <submittedName>
        <fullName evidence="1">Uncharacterized protein</fullName>
    </submittedName>
</protein>
<comment type="caution">
    <text evidence="1">The sequence shown here is derived from an EMBL/GenBank/DDBJ whole genome shotgun (WGS) entry which is preliminary data.</text>
</comment>
<sequence>MEKKVISIVVVIILGISNPAMAWVWGAGSADLEALVPTTWPNFFGSSSSKPKPKKPPQKKEELPVRELLDILKKQLEETKKIHESITGSQKFDTKKLKNAQTDHSSFFLKNPETLYNRNKSSALSASLKNILKEEEEIPTSIHESSSFINKRIQYAAITDKAVSLKTFEEANYRFQQIEELLNEIKTTKDLKNIAELQAHIIGMLAMLQNETAKLQMVTHLRNAEYTLIKQQKDKHNIKILNSKNTKMPTIRFIR</sequence>
<gene>
    <name evidence="1" type="ORF">ME9_00187</name>
</gene>
<dbReference type="CDD" id="cd14262">
    <property type="entry name" value="VirB5_like"/>
    <property type="match status" value="1"/>
</dbReference>
<accession>A0A9P2S1D1</accession>
<dbReference type="Pfam" id="PF07996">
    <property type="entry name" value="T4SS"/>
    <property type="match status" value="1"/>
</dbReference>
<reference evidence="1 2" key="1">
    <citation type="submission" date="2012-03" db="EMBL/GenBank/DDBJ databases">
        <title>The Genome Sequence of Bartonella taylorii 8TBB.</title>
        <authorList>
            <consortium name="The Broad Institute Genome Sequencing Platform"/>
            <consortium name="The Broad Institute Genome Sequencing Center for Infectious Disease"/>
            <person name="Feldgarden M."/>
            <person name="Kirby J."/>
            <person name="Kosoy M."/>
            <person name="Birtles R."/>
            <person name="Probert W.S."/>
            <person name="Chiaraviglio L."/>
            <person name="Young S.K."/>
            <person name="Zeng Q."/>
            <person name="Gargeya S."/>
            <person name="Fitzgerald M."/>
            <person name="Haas B."/>
            <person name="Abouelleil A."/>
            <person name="Alvarado L."/>
            <person name="Arachchi H.M."/>
            <person name="Berlin A."/>
            <person name="Chapman S.B."/>
            <person name="Gearin G."/>
            <person name="Goldberg J."/>
            <person name="Griggs A."/>
            <person name="Gujja S."/>
            <person name="Hansen M."/>
            <person name="Heiman D."/>
            <person name="Howarth C."/>
            <person name="Larimer J."/>
            <person name="Lui A."/>
            <person name="MacDonald P.J.P."/>
            <person name="McCowen C."/>
            <person name="Montmayeur A."/>
            <person name="Murphy C."/>
            <person name="Neiman D."/>
            <person name="Pearson M."/>
            <person name="Priest M."/>
            <person name="Roberts A."/>
            <person name="Saif S."/>
            <person name="Shea T."/>
            <person name="Sisk P."/>
            <person name="Stolte C."/>
            <person name="Sykes S."/>
            <person name="Wortman J."/>
            <person name="Nusbaum C."/>
            <person name="Birren B."/>
        </authorList>
    </citation>
    <scope>NUCLEOTIDE SEQUENCE [LARGE SCALE GENOMIC DNA]</scope>
    <source>
        <strain evidence="1 2">8TBB</strain>
    </source>
</reference>
<dbReference type="InterPro" id="IPR014158">
    <property type="entry name" value="T4SS_VirB5"/>
</dbReference>
<dbReference type="SUPFAM" id="SSF101082">
    <property type="entry name" value="Typo IV secretion system protein TraC"/>
    <property type="match status" value="1"/>
</dbReference>
<name>A0A9P2S1D1_BARTA</name>
<dbReference type="Gene3D" id="1.20.58.430">
    <property type="entry name" value="Type IV secretion system, VirB5-domain"/>
    <property type="match status" value="1"/>
</dbReference>
<organism evidence="1 2">
    <name type="scientific">Bartonella taylorii 8TBB</name>
    <dbReference type="NCBI Taxonomy" id="1094560"/>
    <lineage>
        <taxon>Bacteria</taxon>
        <taxon>Pseudomonadati</taxon>
        <taxon>Pseudomonadota</taxon>
        <taxon>Alphaproteobacteria</taxon>
        <taxon>Hyphomicrobiales</taxon>
        <taxon>Bartonellaceae</taxon>
        <taxon>Bartonella</taxon>
    </lineage>
</organism>
<dbReference type="EMBL" id="AIMD01000009">
    <property type="protein sequence ID" value="EJF97371.1"/>
    <property type="molecule type" value="Genomic_DNA"/>
</dbReference>
<proteinExistence type="predicted"/>
<dbReference type="InterPro" id="IPR023220">
    <property type="entry name" value="T4SS_VirB5-domain"/>
</dbReference>
<dbReference type="AlphaFoldDB" id="A0A9P2S1D1"/>
<keyword evidence="2" id="KW-1185">Reference proteome</keyword>
<dbReference type="OrthoDB" id="7926589at2"/>
<dbReference type="RefSeq" id="WP_004857880.1">
    <property type="nucleotide sequence ID" value="NZ_JH725050.1"/>
</dbReference>